<keyword evidence="1" id="KW-0812">Transmembrane</keyword>
<keyword evidence="1" id="KW-0472">Membrane</keyword>
<keyword evidence="1" id="KW-1133">Transmembrane helix</keyword>
<reference evidence="3" key="1">
    <citation type="submission" date="2017-02" db="UniProtKB">
        <authorList>
            <consortium name="WormBaseParasite"/>
        </authorList>
    </citation>
    <scope>IDENTIFICATION</scope>
</reference>
<accession>A0A0M3HVV5</accession>
<sequence>MASLCALSVLSMERFIFYRYRYVLLPLIMLFRFTSAVTCPFEAIAGTKSSSSTKRKVCPDFKDDISEKFCCPSHVVPGSYYCCSEEHLSVMEAEEAAELRRQFIKNYLAVIVIGVIGAVILIVVLTMCLCKNLSFCPLNTNKSACPTMQATQRYRPVDTLPTKPIVYEG</sequence>
<evidence type="ECO:0000313" key="2">
    <source>
        <dbReference type="Proteomes" id="UP000036681"/>
    </source>
</evidence>
<feature type="transmembrane region" description="Helical" evidence="1">
    <location>
        <begin position="107"/>
        <end position="127"/>
    </location>
</feature>
<organism evidence="2 3">
    <name type="scientific">Ascaris lumbricoides</name>
    <name type="common">Giant roundworm</name>
    <dbReference type="NCBI Taxonomy" id="6252"/>
    <lineage>
        <taxon>Eukaryota</taxon>
        <taxon>Metazoa</taxon>
        <taxon>Ecdysozoa</taxon>
        <taxon>Nematoda</taxon>
        <taxon>Chromadorea</taxon>
        <taxon>Rhabditida</taxon>
        <taxon>Spirurina</taxon>
        <taxon>Ascaridomorpha</taxon>
        <taxon>Ascaridoidea</taxon>
        <taxon>Ascarididae</taxon>
        <taxon>Ascaris</taxon>
    </lineage>
</organism>
<dbReference type="AlphaFoldDB" id="A0A0M3HVV5"/>
<dbReference type="WBParaSite" id="ALUE_0000715701-mRNA-1">
    <property type="protein sequence ID" value="ALUE_0000715701-mRNA-1"/>
    <property type="gene ID" value="ALUE_0000715701"/>
</dbReference>
<protein>
    <submittedName>
        <fullName evidence="3">Uncharacterized protein</fullName>
    </submittedName>
</protein>
<proteinExistence type="predicted"/>
<dbReference type="Proteomes" id="UP000036681">
    <property type="component" value="Unplaced"/>
</dbReference>
<evidence type="ECO:0000256" key="1">
    <source>
        <dbReference type="SAM" id="Phobius"/>
    </source>
</evidence>
<feature type="transmembrane region" description="Helical" evidence="1">
    <location>
        <begin position="20"/>
        <end position="45"/>
    </location>
</feature>
<evidence type="ECO:0000313" key="3">
    <source>
        <dbReference type="WBParaSite" id="ALUE_0000715701-mRNA-1"/>
    </source>
</evidence>
<keyword evidence="2" id="KW-1185">Reference proteome</keyword>
<name>A0A0M3HVV5_ASCLU</name>